<name>A0A512HTN7_9ACTN</name>
<dbReference type="InterPro" id="IPR000425">
    <property type="entry name" value="MIP"/>
</dbReference>
<dbReference type="PANTHER" id="PTHR45724">
    <property type="entry name" value="AQUAPORIN NIP2-1"/>
    <property type="match status" value="1"/>
</dbReference>
<keyword evidence="3 6" id="KW-0812">Transmembrane</keyword>
<dbReference type="GO" id="GO:0015267">
    <property type="term" value="F:channel activity"/>
    <property type="evidence" value="ECO:0007669"/>
    <property type="project" value="InterPro"/>
</dbReference>
<comment type="subcellular location">
    <subcellularLocation>
        <location evidence="1">Membrane</location>
        <topology evidence="1">Multi-pass membrane protein</topology>
    </subcellularLocation>
</comment>
<comment type="caution">
    <text evidence="8">The sequence shown here is derived from an EMBL/GenBank/DDBJ whole genome shotgun (WGS) entry which is preliminary data.</text>
</comment>
<feature type="transmembrane region" description="Helical" evidence="7">
    <location>
        <begin position="98"/>
        <end position="117"/>
    </location>
</feature>
<accession>A0A512HTN7</accession>
<evidence type="ECO:0000256" key="1">
    <source>
        <dbReference type="ARBA" id="ARBA00004141"/>
    </source>
</evidence>
<dbReference type="PRINTS" id="PR00783">
    <property type="entry name" value="MINTRINSICP"/>
</dbReference>
<evidence type="ECO:0000256" key="6">
    <source>
        <dbReference type="RuleBase" id="RU000477"/>
    </source>
</evidence>
<dbReference type="Gene3D" id="1.20.1080.10">
    <property type="entry name" value="Glycerol uptake facilitator protein"/>
    <property type="match status" value="1"/>
</dbReference>
<evidence type="ECO:0000256" key="4">
    <source>
        <dbReference type="ARBA" id="ARBA00022989"/>
    </source>
</evidence>
<dbReference type="InterPro" id="IPR022357">
    <property type="entry name" value="MIP_CS"/>
</dbReference>
<keyword evidence="5 7" id="KW-0472">Membrane</keyword>
<dbReference type="EMBL" id="BJZQ01000004">
    <property type="protein sequence ID" value="GEO88823.1"/>
    <property type="molecule type" value="Genomic_DNA"/>
</dbReference>
<dbReference type="NCBIfam" id="NF003838">
    <property type="entry name" value="PRK05420.1"/>
    <property type="match status" value="1"/>
</dbReference>
<keyword evidence="4 7" id="KW-1133">Transmembrane helix</keyword>
<sequence length="255" mass="25815">MIEPPTYTMVQRLAAEALGTFWLVFGGCGTAIFAATAIPVDAQMAVGVGWLGVAFAFGLTVLTGAYAFGHVSGGHFNPAVSVGLAVAKRFAWKDLPGYVVAQVVGASVAGAVLLVIAKGIEGGFDPVATGFATNGYGDRSPMGYNLASVVVIEIVLTAVFLFVILGATAKRAAVGFAGLSIGLALTLIHLISIPVSNTSVNPARSLGVAWFAGADALAQVWVFILAPVIGAAIAGFAQALLLGPDHDVAEVTSAE</sequence>
<protein>
    <submittedName>
        <fullName evidence="8">Aquaporin</fullName>
    </submittedName>
</protein>
<feature type="transmembrane region" description="Helical" evidence="7">
    <location>
        <begin position="216"/>
        <end position="237"/>
    </location>
</feature>
<evidence type="ECO:0000256" key="2">
    <source>
        <dbReference type="ARBA" id="ARBA00022448"/>
    </source>
</evidence>
<dbReference type="GO" id="GO:0016020">
    <property type="term" value="C:membrane"/>
    <property type="evidence" value="ECO:0007669"/>
    <property type="project" value="UniProtKB-SubCell"/>
</dbReference>
<keyword evidence="2 6" id="KW-0813">Transport</keyword>
<evidence type="ECO:0000313" key="9">
    <source>
        <dbReference type="Proteomes" id="UP000321769"/>
    </source>
</evidence>
<evidence type="ECO:0000256" key="7">
    <source>
        <dbReference type="SAM" id="Phobius"/>
    </source>
</evidence>
<feature type="transmembrane region" description="Helical" evidence="7">
    <location>
        <begin position="47"/>
        <end position="68"/>
    </location>
</feature>
<evidence type="ECO:0000256" key="5">
    <source>
        <dbReference type="ARBA" id="ARBA00023136"/>
    </source>
</evidence>
<organism evidence="8 9">
    <name type="scientific">Aeromicrobium flavum</name>
    <dbReference type="NCBI Taxonomy" id="416568"/>
    <lineage>
        <taxon>Bacteria</taxon>
        <taxon>Bacillati</taxon>
        <taxon>Actinomycetota</taxon>
        <taxon>Actinomycetes</taxon>
        <taxon>Propionibacteriales</taxon>
        <taxon>Nocardioidaceae</taxon>
        <taxon>Aeromicrobium</taxon>
    </lineage>
</organism>
<reference evidence="8 9" key="1">
    <citation type="submission" date="2019-07" db="EMBL/GenBank/DDBJ databases">
        <title>Whole genome shotgun sequence of Aeromicrobium flavum NBRC 107625.</title>
        <authorList>
            <person name="Hosoyama A."/>
            <person name="Uohara A."/>
            <person name="Ohji S."/>
            <person name="Ichikawa N."/>
        </authorList>
    </citation>
    <scope>NUCLEOTIDE SEQUENCE [LARGE SCALE GENOMIC DNA]</scope>
    <source>
        <strain evidence="8 9">NBRC 107625</strain>
    </source>
</reference>
<dbReference type="PANTHER" id="PTHR45724:SF13">
    <property type="entry name" value="AQUAPORIN NIP1-1-RELATED"/>
    <property type="match status" value="1"/>
</dbReference>
<evidence type="ECO:0000313" key="8">
    <source>
        <dbReference type="EMBL" id="GEO88823.1"/>
    </source>
</evidence>
<feature type="transmembrane region" description="Helical" evidence="7">
    <location>
        <begin position="20"/>
        <end position="40"/>
    </location>
</feature>
<dbReference type="InterPro" id="IPR034294">
    <property type="entry name" value="Aquaporin_transptr"/>
</dbReference>
<dbReference type="InterPro" id="IPR023271">
    <property type="entry name" value="Aquaporin-like"/>
</dbReference>
<feature type="transmembrane region" description="Helical" evidence="7">
    <location>
        <begin position="144"/>
        <end position="165"/>
    </location>
</feature>
<keyword evidence="9" id="KW-1185">Reference proteome</keyword>
<evidence type="ECO:0000256" key="3">
    <source>
        <dbReference type="ARBA" id="ARBA00022692"/>
    </source>
</evidence>
<dbReference type="Proteomes" id="UP000321769">
    <property type="component" value="Unassembled WGS sequence"/>
</dbReference>
<dbReference type="PROSITE" id="PS00221">
    <property type="entry name" value="MIP"/>
    <property type="match status" value="1"/>
</dbReference>
<feature type="transmembrane region" description="Helical" evidence="7">
    <location>
        <begin position="172"/>
        <end position="196"/>
    </location>
</feature>
<comment type="similarity">
    <text evidence="6">Belongs to the MIP/aquaporin (TC 1.A.8) family.</text>
</comment>
<proteinExistence type="inferred from homology"/>
<dbReference type="Pfam" id="PF00230">
    <property type="entry name" value="MIP"/>
    <property type="match status" value="1"/>
</dbReference>
<dbReference type="AlphaFoldDB" id="A0A512HTN7"/>
<dbReference type="SUPFAM" id="SSF81338">
    <property type="entry name" value="Aquaporin-like"/>
    <property type="match status" value="1"/>
</dbReference>
<dbReference type="RefSeq" id="WP_246119603.1">
    <property type="nucleotide sequence ID" value="NZ_BAAAYQ010000001.1"/>
</dbReference>
<gene>
    <name evidence="8" type="ORF">AFL01nite_11500</name>
</gene>